<dbReference type="EMBL" id="RSCK01000118">
    <property type="protein sequence ID" value="RUT01951.1"/>
    <property type="molecule type" value="Genomic_DNA"/>
</dbReference>
<sequence length="303" mass="35271">MQPERKIKTPLHLRLTTNDWVECFKQLTRAELGVFYYIRTLDPYGDRDLEIDCSKVGELLGIHRTSVSRALEELKNKGLIDLEIEKARVRQRINNRKLTLLSDQENGSNHELEEENGSCAPTHSSCADAQQCAPTHKQVRPRTDKCADAQQCAPTHKSEATTQPQQELQNSSYSHTYSDFIQTLSDSERENFEKFVRDEWKKLTARNGESGEEIVSLERFLAREEDLKNWHQRFLSSAAGKEAKKKAIATSHDWRNDLRFSEWIWEAFNRGYEWVHENEAEREQRKAFYDWAMATNAFEGVCL</sequence>
<feature type="region of interest" description="Disordered" evidence="1">
    <location>
        <begin position="104"/>
        <end position="126"/>
    </location>
</feature>
<dbReference type="AlphaFoldDB" id="A0AB37U9Q0"/>
<gene>
    <name evidence="2" type="ORF">DSM107010_64230</name>
</gene>
<dbReference type="InterPro" id="IPR036390">
    <property type="entry name" value="WH_DNA-bd_sf"/>
</dbReference>
<dbReference type="Gene3D" id="1.10.10.10">
    <property type="entry name" value="Winged helix-like DNA-binding domain superfamily/Winged helix DNA-binding domain"/>
    <property type="match status" value="1"/>
</dbReference>
<reference evidence="2 3" key="1">
    <citation type="journal article" date="2019" name="Genome Biol. Evol.">
        <title>Day and night: Metabolic profiles and evolutionary relationships of six axenic non-marine cyanobacteria.</title>
        <authorList>
            <person name="Will S.E."/>
            <person name="Henke P."/>
            <person name="Boedeker C."/>
            <person name="Huang S."/>
            <person name="Brinkmann H."/>
            <person name="Rohde M."/>
            <person name="Jarek M."/>
            <person name="Friedl T."/>
            <person name="Seufert S."/>
            <person name="Schumacher M."/>
            <person name="Overmann J."/>
            <person name="Neumann-Schaal M."/>
            <person name="Petersen J."/>
        </authorList>
    </citation>
    <scope>NUCLEOTIDE SEQUENCE [LARGE SCALE GENOMIC DNA]</scope>
    <source>
        <strain evidence="2 3">SAG 39.79</strain>
    </source>
</reference>
<accession>A0AB37U9Q0</accession>
<comment type="caution">
    <text evidence="2">The sequence shown here is derived from an EMBL/GenBank/DDBJ whole genome shotgun (WGS) entry which is preliminary data.</text>
</comment>
<keyword evidence="3" id="KW-1185">Reference proteome</keyword>
<name>A0AB37U9Q0_9CYAN</name>
<dbReference type="InterPro" id="IPR036388">
    <property type="entry name" value="WH-like_DNA-bd_sf"/>
</dbReference>
<evidence type="ECO:0000313" key="2">
    <source>
        <dbReference type="EMBL" id="RUT01951.1"/>
    </source>
</evidence>
<dbReference type="Proteomes" id="UP000282574">
    <property type="component" value="Unassembled WGS sequence"/>
</dbReference>
<evidence type="ECO:0000256" key="1">
    <source>
        <dbReference type="SAM" id="MobiDB-lite"/>
    </source>
</evidence>
<proteinExistence type="predicted"/>
<evidence type="ECO:0000313" key="3">
    <source>
        <dbReference type="Proteomes" id="UP000282574"/>
    </source>
</evidence>
<evidence type="ECO:0008006" key="4">
    <source>
        <dbReference type="Google" id="ProtNLM"/>
    </source>
</evidence>
<dbReference type="RefSeq" id="WP_106167355.1">
    <property type="nucleotide sequence ID" value="NZ_JAVKZF010000009.1"/>
</dbReference>
<dbReference type="SUPFAM" id="SSF46785">
    <property type="entry name" value="Winged helix' DNA-binding domain"/>
    <property type="match status" value="1"/>
</dbReference>
<protein>
    <recommendedName>
        <fullName evidence="4">HTH marR-type domain-containing protein</fullName>
    </recommendedName>
</protein>
<organism evidence="2 3">
    <name type="scientific">Chroococcidiopsis cubana SAG 39.79</name>
    <dbReference type="NCBI Taxonomy" id="388085"/>
    <lineage>
        <taxon>Bacteria</taxon>
        <taxon>Bacillati</taxon>
        <taxon>Cyanobacteriota</taxon>
        <taxon>Cyanophyceae</taxon>
        <taxon>Chroococcidiopsidales</taxon>
        <taxon>Chroococcidiopsidaceae</taxon>
        <taxon>Chroococcidiopsis</taxon>
    </lineage>
</organism>